<name>A0A7J3JQ93_9CREN</name>
<dbReference type="InterPro" id="IPR050902">
    <property type="entry name" value="ABC_Transporter_SBP"/>
</dbReference>
<evidence type="ECO:0000313" key="3">
    <source>
        <dbReference type="EMBL" id="HGN35942.1"/>
    </source>
</evidence>
<reference evidence="4" key="1">
    <citation type="journal article" date="2020" name="mSystems">
        <title>Genome- and Community-Level Interaction Insights into Carbon Utilization and Element Cycling Functions of Hydrothermarchaeota in Hydrothermal Sediment.</title>
        <authorList>
            <person name="Zhou Z."/>
            <person name="Liu Y."/>
            <person name="Xu W."/>
            <person name="Pan J."/>
            <person name="Luo Z.H."/>
            <person name="Li M."/>
        </authorList>
    </citation>
    <scope>NUCLEOTIDE SEQUENCE [LARGE SCALE GENOMIC DNA]</scope>
    <source>
        <strain evidence="3">SpSt-618</strain>
        <strain evidence="4">SpSt-657</strain>
    </source>
</reference>
<dbReference type="InterPro" id="IPR002491">
    <property type="entry name" value="ABC_transptr_periplasmic_BD"/>
</dbReference>
<proteinExistence type="predicted"/>
<sequence length="263" mass="29942">MRIVSLSPATTETLSILGLEDSIVGVTPWCRMYLKDRDKTIAGTYLNIDTAALRKLNPDVVFLQAHVHDKFLGVLREAGFNSYLVPLPSNLLDIISNIYLISTVVKRYWEGRELADALIEKLYSYIRSRSSIGEGARVYVEFLWPDKTFSSTGALTYIDDGVRVAGGRNIFYDRVAKFFFPNDEEITALDPQIVLVNIEPPFTGITLNQYLEIRKALRYTSAYRDNRIYLLEESQEVNLAHPGPSFITNTMKKLIEIIQYSQL</sequence>
<dbReference type="NCBIfam" id="NF038402">
    <property type="entry name" value="TroA_like"/>
    <property type="match status" value="1"/>
</dbReference>
<evidence type="ECO:0000313" key="4">
    <source>
        <dbReference type="EMBL" id="HGQ18268.1"/>
    </source>
</evidence>
<dbReference type="Gene3D" id="3.40.50.1980">
    <property type="entry name" value="Nitrogenase molybdenum iron protein domain"/>
    <property type="match status" value="2"/>
</dbReference>
<evidence type="ECO:0000256" key="1">
    <source>
        <dbReference type="ARBA" id="ARBA00022729"/>
    </source>
</evidence>
<dbReference type="EMBL" id="DTAI01000005">
    <property type="protein sequence ID" value="HGN35942.1"/>
    <property type="molecule type" value="Genomic_DNA"/>
</dbReference>
<dbReference type="PANTHER" id="PTHR30535:SF34">
    <property type="entry name" value="MOLYBDATE-BINDING PROTEIN MOLA"/>
    <property type="match status" value="1"/>
</dbReference>
<dbReference type="EMBL" id="DTBZ01000089">
    <property type="protein sequence ID" value="HGQ18268.1"/>
    <property type="molecule type" value="Genomic_DNA"/>
</dbReference>
<accession>A0A7J3JQ93</accession>
<protein>
    <recommendedName>
        <fullName evidence="2">Fe/B12 periplasmic-binding domain-containing protein</fullName>
    </recommendedName>
</protein>
<comment type="caution">
    <text evidence="4">The sequence shown here is derived from an EMBL/GenBank/DDBJ whole genome shotgun (WGS) entry which is preliminary data.</text>
</comment>
<feature type="domain" description="Fe/B12 periplasmic-binding" evidence="2">
    <location>
        <begin position="2"/>
        <end position="262"/>
    </location>
</feature>
<dbReference type="PANTHER" id="PTHR30535">
    <property type="entry name" value="VITAMIN B12-BINDING PROTEIN"/>
    <property type="match status" value="1"/>
</dbReference>
<dbReference type="SUPFAM" id="SSF53807">
    <property type="entry name" value="Helical backbone' metal receptor"/>
    <property type="match status" value="1"/>
</dbReference>
<gene>
    <name evidence="3" type="ORF">ENT87_00085</name>
    <name evidence="4" type="ORF">ENU30_04755</name>
</gene>
<dbReference type="AlphaFoldDB" id="A0A7J3JQ93"/>
<evidence type="ECO:0000259" key="2">
    <source>
        <dbReference type="PROSITE" id="PS50983"/>
    </source>
</evidence>
<dbReference type="Pfam" id="PF01497">
    <property type="entry name" value="Peripla_BP_2"/>
    <property type="match status" value="1"/>
</dbReference>
<dbReference type="InterPro" id="IPR054828">
    <property type="entry name" value="Vit_B12_bind_prot"/>
</dbReference>
<keyword evidence="1" id="KW-0732">Signal</keyword>
<organism evidence="4">
    <name type="scientific">Ignisphaera aggregans</name>
    <dbReference type="NCBI Taxonomy" id="334771"/>
    <lineage>
        <taxon>Archaea</taxon>
        <taxon>Thermoproteota</taxon>
        <taxon>Thermoprotei</taxon>
        <taxon>Desulfurococcales</taxon>
        <taxon>Desulfurococcaceae</taxon>
        <taxon>Ignisphaera</taxon>
    </lineage>
</organism>
<dbReference type="PROSITE" id="PS50983">
    <property type="entry name" value="FE_B12_PBP"/>
    <property type="match status" value="1"/>
</dbReference>